<accession>A0A486XUN2</accession>
<protein>
    <submittedName>
        <fullName evidence="1">Thiol-disulfide isomerase and thioredoxin</fullName>
    </submittedName>
</protein>
<dbReference type="GO" id="GO:0016853">
    <property type="term" value="F:isomerase activity"/>
    <property type="evidence" value="ECO:0007669"/>
    <property type="project" value="UniProtKB-KW"/>
</dbReference>
<gene>
    <name evidence="1" type="ORF">BAL341_3301</name>
</gene>
<dbReference type="InterPro" id="IPR036249">
    <property type="entry name" value="Thioredoxin-like_sf"/>
</dbReference>
<reference evidence="1" key="1">
    <citation type="submission" date="2019-04" db="EMBL/GenBank/DDBJ databases">
        <authorList>
            <person name="Brambilla D."/>
        </authorList>
    </citation>
    <scope>NUCLEOTIDE SEQUENCE</scope>
    <source>
        <strain evidence="1">BAL1</strain>
    </source>
</reference>
<evidence type="ECO:0000313" key="1">
    <source>
        <dbReference type="EMBL" id="VHO06268.1"/>
    </source>
</evidence>
<dbReference type="Gene3D" id="3.40.30.10">
    <property type="entry name" value="Glutaredoxin"/>
    <property type="match status" value="1"/>
</dbReference>
<dbReference type="SUPFAM" id="SSF52833">
    <property type="entry name" value="Thioredoxin-like"/>
    <property type="match status" value="1"/>
</dbReference>
<sequence>MQPKLTLYSTWGCHLCEQAEQLLLQAGLSGDYKMVDIVDDELAYVRYRVAIPVLKSGANELYWPFDAAQLVTWLKEVR</sequence>
<dbReference type="AlphaFoldDB" id="A0A486XUN2"/>
<proteinExistence type="predicted"/>
<dbReference type="InterPro" id="IPR008554">
    <property type="entry name" value="Glutaredoxin-like"/>
</dbReference>
<dbReference type="Pfam" id="PF05768">
    <property type="entry name" value="Glrx-like"/>
    <property type="match status" value="1"/>
</dbReference>
<organism evidence="1">
    <name type="scientific">Rheinheimera sp. BAL341</name>
    <dbReference type="NCBI Taxonomy" id="1708203"/>
    <lineage>
        <taxon>Bacteria</taxon>
        <taxon>Pseudomonadati</taxon>
        <taxon>Pseudomonadota</taxon>
        <taxon>Gammaproteobacteria</taxon>
        <taxon>Chromatiales</taxon>
        <taxon>Chromatiaceae</taxon>
        <taxon>Rheinheimera</taxon>
    </lineage>
</organism>
<keyword evidence="1" id="KW-0413">Isomerase</keyword>
<name>A0A486XUN2_9GAMM</name>
<dbReference type="EMBL" id="CAAJGR010000025">
    <property type="protein sequence ID" value="VHO06268.1"/>
    <property type="molecule type" value="Genomic_DNA"/>
</dbReference>